<protein>
    <recommendedName>
        <fullName evidence="3">Iron-containing redox enzyme family protein</fullName>
    </recommendedName>
</protein>
<sequence>MWDTEQTAMPRESARKMLQEMTGHERFSKNTEFILKLRKKISVHSLSKNPTRSFMLRGGVDLEGIKKIHLEYRYAIVQPFTDALCAAQFRSYQLEDKGLCPPGGKLVPRFLLNLNCLDEFGFTPTCNDLKYYTGNPKYAHYPLFEEVMKKIGVNPSEYNKFIPSPEAQKAKELLLSSFEKFEEIITLLAVGEIQVILFSNALKVNTIKKGVDVSQGYYQVHGTEALGETNAHDDDHEDDCWAILASAITEDDYKRIETLAMTYLDAWDNFWIKMKDKYATPVQG</sequence>
<organism evidence="1 2">
    <name type="scientific">Lelliottia amnigena</name>
    <name type="common">Enterobacter amnigenus</name>
    <dbReference type="NCBI Taxonomy" id="61646"/>
    <lineage>
        <taxon>Bacteria</taxon>
        <taxon>Pseudomonadati</taxon>
        <taxon>Pseudomonadota</taxon>
        <taxon>Gammaproteobacteria</taxon>
        <taxon>Enterobacterales</taxon>
        <taxon>Enterobacteriaceae</taxon>
        <taxon>Lelliottia</taxon>
    </lineage>
</organism>
<name>A0AAP2ADN6_LELAM</name>
<gene>
    <name evidence="1" type="ORF">I7V27_12285</name>
</gene>
<dbReference type="AlphaFoldDB" id="A0AAP2ADN6"/>
<proteinExistence type="predicted"/>
<accession>A0AAP2ADN6</accession>
<evidence type="ECO:0000313" key="2">
    <source>
        <dbReference type="Proteomes" id="UP000653275"/>
    </source>
</evidence>
<dbReference type="EMBL" id="JAENMS010000005">
    <property type="protein sequence ID" value="MBL5935224.1"/>
    <property type="molecule type" value="Genomic_DNA"/>
</dbReference>
<dbReference type="RefSeq" id="WP_202665830.1">
    <property type="nucleotide sequence ID" value="NZ_JAENMR010000005.1"/>
</dbReference>
<dbReference type="Proteomes" id="UP000653275">
    <property type="component" value="Unassembled WGS sequence"/>
</dbReference>
<reference evidence="1" key="1">
    <citation type="submission" date="2020-12" db="EMBL/GenBank/DDBJ databases">
        <title>Draft genome sequence of Enterobacter spp., Lelliottia spp. and Serratia spp. isolated from drinking water reservoirs and lakes.</title>
        <authorList>
            <person name="Reitter C."/>
            <person name="Neuhaus K."/>
            <person name="Huegler M."/>
        </authorList>
    </citation>
    <scope>NUCLEOTIDE SEQUENCE</scope>
    <source>
        <strain evidence="1">TZW15</strain>
    </source>
</reference>
<dbReference type="InterPro" id="IPR016084">
    <property type="entry name" value="Haem_Oase-like_multi-hlx"/>
</dbReference>
<evidence type="ECO:0000313" key="1">
    <source>
        <dbReference type="EMBL" id="MBL5935224.1"/>
    </source>
</evidence>
<evidence type="ECO:0008006" key="3">
    <source>
        <dbReference type="Google" id="ProtNLM"/>
    </source>
</evidence>
<dbReference type="Gene3D" id="1.20.910.10">
    <property type="entry name" value="Heme oxygenase-like"/>
    <property type="match status" value="1"/>
</dbReference>
<comment type="caution">
    <text evidence="1">The sequence shown here is derived from an EMBL/GenBank/DDBJ whole genome shotgun (WGS) entry which is preliminary data.</text>
</comment>